<comment type="caution">
    <text evidence="1">The sequence shown here is derived from an EMBL/GenBank/DDBJ whole genome shotgun (WGS) entry which is preliminary data.</text>
</comment>
<protein>
    <submittedName>
        <fullName evidence="1">Uncharacterized protein</fullName>
    </submittedName>
</protein>
<reference evidence="1" key="1">
    <citation type="journal article" date="2014" name="Front. Microbiol.">
        <title>High frequency of phylogenetically diverse reductive dehalogenase-homologous genes in deep subseafloor sedimentary metagenomes.</title>
        <authorList>
            <person name="Kawai M."/>
            <person name="Futagami T."/>
            <person name="Toyoda A."/>
            <person name="Takaki Y."/>
            <person name="Nishi S."/>
            <person name="Hori S."/>
            <person name="Arai W."/>
            <person name="Tsubouchi T."/>
            <person name="Morono Y."/>
            <person name="Uchiyama I."/>
            <person name="Ito T."/>
            <person name="Fujiyama A."/>
            <person name="Inagaki F."/>
            <person name="Takami H."/>
        </authorList>
    </citation>
    <scope>NUCLEOTIDE SEQUENCE</scope>
    <source>
        <strain evidence="1">Expedition CK06-06</strain>
    </source>
</reference>
<dbReference type="EMBL" id="BARS01003778">
    <property type="protein sequence ID" value="GAF68379.1"/>
    <property type="molecule type" value="Genomic_DNA"/>
</dbReference>
<gene>
    <name evidence="1" type="ORF">S01H1_07325</name>
</gene>
<name>X0RHP4_9ZZZZ</name>
<evidence type="ECO:0000313" key="1">
    <source>
        <dbReference type="EMBL" id="GAF68379.1"/>
    </source>
</evidence>
<proteinExistence type="predicted"/>
<sequence length="64" mass="7380">MEEWEIVAILDRSAGNDSVGEMWQETKVFDQKATLFDVIKWAANQTHQSQIELFRGNLKLTIAQ</sequence>
<dbReference type="AlphaFoldDB" id="X0RHP4"/>
<accession>X0RHP4</accession>
<organism evidence="1">
    <name type="scientific">marine sediment metagenome</name>
    <dbReference type="NCBI Taxonomy" id="412755"/>
    <lineage>
        <taxon>unclassified sequences</taxon>
        <taxon>metagenomes</taxon>
        <taxon>ecological metagenomes</taxon>
    </lineage>
</organism>